<dbReference type="GO" id="GO:0005829">
    <property type="term" value="C:cytosol"/>
    <property type="evidence" value="ECO:0007669"/>
    <property type="project" value="TreeGrafter"/>
</dbReference>
<dbReference type="Pfam" id="PF13419">
    <property type="entry name" value="HAD_2"/>
    <property type="match status" value="1"/>
</dbReference>
<dbReference type="Proteomes" id="UP000180088">
    <property type="component" value="Unassembled WGS sequence"/>
</dbReference>
<evidence type="ECO:0000313" key="8">
    <source>
        <dbReference type="Proteomes" id="UP000180280"/>
    </source>
</evidence>
<dbReference type="EMBL" id="MKCT01000083">
    <property type="protein sequence ID" value="OHX16276.1"/>
    <property type="molecule type" value="Genomic_DNA"/>
</dbReference>
<dbReference type="Proteomes" id="UP000180280">
    <property type="component" value="Unassembled WGS sequence"/>
</dbReference>
<protein>
    <recommendedName>
        <fullName evidence="4">phosphoglycolate phosphatase</fullName>
        <ecNumber evidence="4">3.1.3.18</ecNumber>
    </recommendedName>
</protein>
<evidence type="ECO:0000313" key="6">
    <source>
        <dbReference type="EMBL" id="OHX16276.1"/>
    </source>
</evidence>
<evidence type="ECO:0000313" key="5">
    <source>
        <dbReference type="EMBL" id="OHX14281.1"/>
    </source>
</evidence>
<dbReference type="Gene3D" id="3.40.50.1000">
    <property type="entry name" value="HAD superfamily/HAD-like"/>
    <property type="match status" value="1"/>
</dbReference>
<sequence length="236" mass="25880">MTTPPLPDLAGIEHLVFDWNGTLIDDIELAVAAVNRCCERFQVPPVTRERYRRDFGFPIADFYARLGFDFARNSFAEIVAVYLGHFDAHVGHCRLHAGASELLDWADARGIGASVLSASQRDVLLQTLESKRLLHRFEHVVGLDHSHANSKLEEARQLQQRLRRPAASTLFVGDTLHDWEVASQVGWRVLLLDTGHQDHTRLQSSGAAICTGLGQLHAALSATTASAMPAGAGDSP</sequence>
<dbReference type="InterPro" id="IPR023214">
    <property type="entry name" value="HAD_sf"/>
</dbReference>
<dbReference type="AlphaFoldDB" id="A0A1S1X461"/>
<proteinExistence type="inferred from homology"/>
<dbReference type="EMBL" id="MKCS01000001">
    <property type="protein sequence ID" value="OHX14281.1"/>
    <property type="molecule type" value="Genomic_DNA"/>
</dbReference>
<comment type="pathway">
    <text evidence="2">Organic acid metabolism; glycolate biosynthesis; glycolate from 2-phosphoglycolate: step 1/1.</text>
</comment>
<comment type="catalytic activity">
    <reaction evidence="1">
        <text>2-phosphoglycolate + H2O = glycolate + phosphate</text>
        <dbReference type="Rhea" id="RHEA:14369"/>
        <dbReference type="ChEBI" id="CHEBI:15377"/>
        <dbReference type="ChEBI" id="CHEBI:29805"/>
        <dbReference type="ChEBI" id="CHEBI:43474"/>
        <dbReference type="ChEBI" id="CHEBI:58033"/>
        <dbReference type="EC" id="3.1.3.18"/>
    </reaction>
</comment>
<dbReference type="RefSeq" id="WP_071114812.1">
    <property type="nucleotide sequence ID" value="NZ_MKCS01000001.1"/>
</dbReference>
<dbReference type="InterPro" id="IPR023198">
    <property type="entry name" value="PGP-like_dom2"/>
</dbReference>
<dbReference type="SUPFAM" id="SSF56784">
    <property type="entry name" value="HAD-like"/>
    <property type="match status" value="1"/>
</dbReference>
<dbReference type="OrthoDB" id="5504491at2"/>
<evidence type="ECO:0000256" key="3">
    <source>
        <dbReference type="ARBA" id="ARBA00006171"/>
    </source>
</evidence>
<dbReference type="InterPro" id="IPR041492">
    <property type="entry name" value="HAD_2"/>
</dbReference>
<dbReference type="Gene3D" id="1.10.150.240">
    <property type="entry name" value="Putative phosphatase, domain 2"/>
    <property type="match status" value="1"/>
</dbReference>
<dbReference type="GO" id="GO:0006281">
    <property type="term" value="P:DNA repair"/>
    <property type="evidence" value="ECO:0007669"/>
    <property type="project" value="TreeGrafter"/>
</dbReference>
<dbReference type="GO" id="GO:0008967">
    <property type="term" value="F:phosphoglycolate phosphatase activity"/>
    <property type="evidence" value="ECO:0007669"/>
    <property type="project" value="UniProtKB-EC"/>
</dbReference>
<comment type="similarity">
    <text evidence="3">Belongs to the HAD-like hydrolase superfamily. CbbY/CbbZ/Gph/YieH family.</text>
</comment>
<dbReference type="SFLD" id="SFLDG01129">
    <property type="entry name" value="C1.5:_HAD__Beta-PGM__Phosphata"/>
    <property type="match status" value="1"/>
</dbReference>
<dbReference type="EC" id="3.1.3.18" evidence="4"/>
<dbReference type="PANTHER" id="PTHR43434">
    <property type="entry name" value="PHOSPHOGLYCOLATE PHOSPHATASE"/>
    <property type="match status" value="1"/>
</dbReference>
<accession>A0A1S1X461</accession>
<organism evidence="5 7">
    <name type="scientific">Chromobacterium sphagni</name>
    <dbReference type="NCBI Taxonomy" id="1903179"/>
    <lineage>
        <taxon>Bacteria</taxon>
        <taxon>Pseudomonadati</taxon>
        <taxon>Pseudomonadota</taxon>
        <taxon>Betaproteobacteria</taxon>
        <taxon>Neisseriales</taxon>
        <taxon>Chromobacteriaceae</taxon>
        <taxon>Chromobacterium</taxon>
    </lineage>
</organism>
<evidence type="ECO:0000256" key="4">
    <source>
        <dbReference type="ARBA" id="ARBA00013078"/>
    </source>
</evidence>
<dbReference type="PANTHER" id="PTHR43434:SF1">
    <property type="entry name" value="PHOSPHOGLYCOLATE PHOSPHATASE"/>
    <property type="match status" value="1"/>
</dbReference>
<dbReference type="InterPro" id="IPR050155">
    <property type="entry name" value="HAD-like_hydrolase_sf"/>
</dbReference>
<dbReference type="STRING" id="1903179.BI347_12785"/>
<dbReference type="InterPro" id="IPR036412">
    <property type="entry name" value="HAD-like_sf"/>
</dbReference>
<evidence type="ECO:0000313" key="7">
    <source>
        <dbReference type="Proteomes" id="UP000180088"/>
    </source>
</evidence>
<keyword evidence="8" id="KW-1185">Reference proteome</keyword>
<reference evidence="7 8" key="1">
    <citation type="submission" date="2016-09" db="EMBL/GenBank/DDBJ databases">
        <title>Chromobacterium muskegensis sp. nov., an insecticidal bacterium isolated from Sphagnum bogs.</title>
        <authorList>
            <person name="Sparks M.E."/>
            <person name="Blackburn M.B."/>
            <person name="Gundersen-Rindal D.E."/>
            <person name="Mitchell A."/>
            <person name="Farrar R."/>
            <person name="Kuhar D."/>
        </authorList>
    </citation>
    <scope>NUCLEOTIDE SEQUENCE [LARGE SCALE GENOMIC DNA]</scope>
    <source>
        <strain evidence="6 8">14B-1</strain>
        <strain evidence="5 7">37-2</strain>
    </source>
</reference>
<comment type="caution">
    <text evidence="5">The sequence shown here is derived from an EMBL/GenBank/DDBJ whole genome shotgun (WGS) entry which is preliminary data.</text>
</comment>
<gene>
    <name evidence="6" type="ORF">BI344_12700</name>
    <name evidence="5" type="ORF">BI347_12785</name>
</gene>
<name>A0A1S1X461_9NEIS</name>
<evidence type="ECO:0000256" key="1">
    <source>
        <dbReference type="ARBA" id="ARBA00000830"/>
    </source>
</evidence>
<evidence type="ECO:0000256" key="2">
    <source>
        <dbReference type="ARBA" id="ARBA00004818"/>
    </source>
</evidence>
<dbReference type="SFLD" id="SFLDS00003">
    <property type="entry name" value="Haloacid_Dehalogenase"/>
    <property type="match status" value="1"/>
</dbReference>